<evidence type="ECO:0000256" key="7">
    <source>
        <dbReference type="ARBA" id="ARBA00022833"/>
    </source>
</evidence>
<keyword evidence="6" id="KW-0833">Ubl conjugation pathway</keyword>
<dbReference type="GO" id="GO:0008270">
    <property type="term" value="F:zinc ion binding"/>
    <property type="evidence" value="ECO:0007669"/>
    <property type="project" value="UniProtKB-KW"/>
</dbReference>
<gene>
    <name evidence="10" type="ORF">Faunusvirus7_25</name>
</gene>
<evidence type="ECO:0000256" key="5">
    <source>
        <dbReference type="ARBA" id="ARBA00022771"/>
    </source>
</evidence>
<organism evidence="10">
    <name type="scientific">Faunusvirus sp</name>
    <dbReference type="NCBI Taxonomy" id="2487766"/>
    <lineage>
        <taxon>Viruses</taxon>
        <taxon>Varidnaviria</taxon>
        <taxon>Bamfordvirae</taxon>
        <taxon>Nucleocytoviricota</taxon>
        <taxon>Megaviricetes</taxon>
        <taxon>Imitervirales</taxon>
        <taxon>Mimiviridae</taxon>
    </lineage>
</organism>
<dbReference type="PROSITE" id="PS50089">
    <property type="entry name" value="ZF_RING_2"/>
    <property type="match status" value="1"/>
</dbReference>
<dbReference type="InterPro" id="IPR013083">
    <property type="entry name" value="Znf_RING/FYVE/PHD"/>
</dbReference>
<comment type="subcellular location">
    <subcellularLocation>
        <location evidence="1">Cytoplasm</location>
    </subcellularLocation>
</comment>
<evidence type="ECO:0000259" key="9">
    <source>
        <dbReference type="PROSITE" id="PS50089"/>
    </source>
</evidence>
<evidence type="ECO:0000256" key="3">
    <source>
        <dbReference type="ARBA" id="ARBA00022490"/>
    </source>
</evidence>
<accession>A0A3G4ZWJ2</accession>
<keyword evidence="3" id="KW-0963">Cytoplasm</keyword>
<keyword evidence="5 8" id="KW-0863">Zinc-finger</keyword>
<evidence type="ECO:0000313" key="10">
    <source>
        <dbReference type="EMBL" id="AYV79277.1"/>
    </source>
</evidence>
<evidence type="ECO:0000256" key="4">
    <source>
        <dbReference type="ARBA" id="ARBA00022723"/>
    </source>
</evidence>
<evidence type="ECO:0000256" key="1">
    <source>
        <dbReference type="ARBA" id="ARBA00004496"/>
    </source>
</evidence>
<proteinExistence type="predicted"/>
<comment type="pathway">
    <text evidence="2">Protein modification; protein ubiquitination.</text>
</comment>
<dbReference type="InterPro" id="IPR001841">
    <property type="entry name" value="Znf_RING"/>
</dbReference>
<protein>
    <submittedName>
        <fullName evidence="10">E3 ubiquitin-protein ligase RBX1</fullName>
    </submittedName>
</protein>
<dbReference type="InterPro" id="IPR024766">
    <property type="entry name" value="Znf_RING_H2"/>
</dbReference>
<evidence type="ECO:0000256" key="2">
    <source>
        <dbReference type="ARBA" id="ARBA00004906"/>
    </source>
</evidence>
<name>A0A3G4ZWJ2_9VIRU</name>
<dbReference type="EMBL" id="MK072138">
    <property type="protein sequence ID" value="AYV79277.1"/>
    <property type="molecule type" value="Genomic_DNA"/>
</dbReference>
<dbReference type="Pfam" id="PF12678">
    <property type="entry name" value="zf-rbx1"/>
    <property type="match status" value="1"/>
</dbReference>
<dbReference type="Gene3D" id="3.30.40.10">
    <property type="entry name" value="Zinc/RING finger domain, C3HC4 (zinc finger)"/>
    <property type="match status" value="1"/>
</dbReference>
<feature type="domain" description="RING-type" evidence="9">
    <location>
        <begin position="36"/>
        <end position="78"/>
    </location>
</feature>
<evidence type="ECO:0000256" key="6">
    <source>
        <dbReference type="ARBA" id="ARBA00022786"/>
    </source>
</evidence>
<dbReference type="InterPro" id="IPR051031">
    <property type="entry name" value="RING-box_E3_Ubiquitin_Ligase"/>
</dbReference>
<evidence type="ECO:0000256" key="8">
    <source>
        <dbReference type="PROSITE-ProRule" id="PRU00175"/>
    </source>
</evidence>
<keyword evidence="4" id="KW-0479">Metal-binding</keyword>
<keyword evidence="7" id="KW-0862">Zinc</keyword>
<dbReference type="SUPFAM" id="SSF57850">
    <property type="entry name" value="RING/U-box"/>
    <property type="match status" value="1"/>
</dbReference>
<reference evidence="10" key="1">
    <citation type="submission" date="2018-10" db="EMBL/GenBank/DDBJ databases">
        <title>Hidden diversity of soil giant viruses.</title>
        <authorList>
            <person name="Schulz F."/>
            <person name="Alteio L."/>
            <person name="Goudeau D."/>
            <person name="Ryan E.M."/>
            <person name="Malmstrom R.R."/>
            <person name="Blanchard J."/>
            <person name="Woyke T."/>
        </authorList>
    </citation>
    <scope>NUCLEOTIDE SEQUENCE</scope>
    <source>
        <strain evidence="10">FNV1</strain>
    </source>
</reference>
<sequence length="87" mass="9805">MSNPFELTGLNLVATITHSSKSETCEICKTKLNLMCATCEATKSSAACECVQGVCEHSYHKHCIEEWLKKSKVCPLDRKTWIYKVVH</sequence>
<dbReference type="PANTHER" id="PTHR11210">
    <property type="entry name" value="RING BOX"/>
    <property type="match status" value="1"/>
</dbReference>